<keyword evidence="6" id="KW-1185">Reference proteome</keyword>
<dbReference type="PROSITE" id="PS51841">
    <property type="entry name" value="LTD"/>
    <property type="match status" value="2"/>
</dbReference>
<dbReference type="Gene3D" id="2.60.40.1260">
    <property type="entry name" value="Lamin Tail domain"/>
    <property type="match status" value="2"/>
</dbReference>
<keyword evidence="2" id="KW-0812">Transmembrane</keyword>
<evidence type="ECO:0000313" key="5">
    <source>
        <dbReference type="EMBL" id="NII41219.1"/>
    </source>
</evidence>
<dbReference type="Pfam" id="PF00932">
    <property type="entry name" value="LTD"/>
    <property type="match status" value="2"/>
</dbReference>
<feature type="domain" description="LTD" evidence="4">
    <location>
        <begin position="163"/>
        <end position="272"/>
    </location>
</feature>
<feature type="signal peptide" evidence="3">
    <location>
        <begin position="1"/>
        <end position="30"/>
    </location>
</feature>
<reference evidence="5 6" key="1">
    <citation type="submission" date="2020-03" db="EMBL/GenBank/DDBJ databases">
        <title>Above-ground endophytic microbial communities from plants in different locations in the United States.</title>
        <authorList>
            <person name="Frank C."/>
        </authorList>
    </citation>
    <scope>NUCLEOTIDE SEQUENCE [LARGE SCALE GENOMIC DNA]</scope>
    <source>
        <strain evidence="5 6">WW7</strain>
    </source>
</reference>
<gene>
    <name evidence="5" type="ORF">E9228_001866</name>
</gene>
<protein>
    <recommendedName>
        <fullName evidence="4">LTD domain-containing protein</fullName>
    </recommendedName>
</protein>
<evidence type="ECO:0000259" key="4">
    <source>
        <dbReference type="PROSITE" id="PS51841"/>
    </source>
</evidence>
<evidence type="ECO:0000256" key="2">
    <source>
        <dbReference type="SAM" id="Phobius"/>
    </source>
</evidence>
<dbReference type="SUPFAM" id="SSF74853">
    <property type="entry name" value="Lamin A/C globular tail domain"/>
    <property type="match status" value="2"/>
</dbReference>
<evidence type="ECO:0000313" key="6">
    <source>
        <dbReference type="Proteomes" id="UP001318300"/>
    </source>
</evidence>
<dbReference type="Proteomes" id="UP001318300">
    <property type="component" value="Unassembled WGS sequence"/>
</dbReference>
<feature type="transmembrane region" description="Helical" evidence="2">
    <location>
        <begin position="774"/>
        <end position="794"/>
    </location>
</feature>
<sequence length="802" mass="81026">MRSPALRLGATIATGLAVAAGVLAVAPASAAPAPTATPVAPAVPVAPVAANGIVINEVESNGDDTDWVELRNTATVAADVSGWSMLDDSDKHTRYVLPAGSVVAPGGYLVVDQESATADGFDFGLGNPDEVRFFDTTGAPVLSYAYTTHADVTYGRCPDGTGPLVDTTSSTKGAANDCSSPIRINEVESKDGTPGDWVELTNTGTTAVDLGGYVFQDDDDTHAYTIPAGTTIAPGGFTVLDEADFGFGLGGADSARLSTPAGVLVDSTSWTKHADVTYGRNPDGIGDFAQTSTATKGTANAFAGVVTAEPWPGGPDERVLDDADTFSGDLSGLDWQSSRTAVGGGVLWGVQNGDGLLYRMVSDGSGGWAPSNAAGTTLRYADGSGTPDAEGVTVTADDPGAVYVSTERDNDRSSTSRPAVLRFATDDGSERTLNATDEWNLAGDFPGLGANAGLEGVTWVPDSWLTEQGFVDESTGAAYAPTRYSGHGDGLFFVGVEGTASVYAYALMDDGSSKRIATIATPFAVVAEVQFDPTLDALWVVCDDACAGRSALFDLQDGAFTAATVYDAPSGAARDLANEGFAISDVCTDGERATFYADDNDTDGSSLRTGTFPCTEETAPTPTPGDGGVTPAPVPGGGEPTPAPTTPAPSPSPSAPSPSTPATPGAPDESSLTGANRGGISAPASARAGQTITVTMGREHAGERVAVYLYSAPVLLGTPVVAADGSVQVTIPAGTTVGAHRIAVVGADGALIGWAPITITAAGAGQLAFTGAELASGTAAALLLLALGAGLLVARRRRRTAE</sequence>
<feature type="domain" description="LTD" evidence="4">
    <location>
        <begin position="41"/>
        <end position="156"/>
    </location>
</feature>
<feature type="chain" id="PRO_5045067080" description="LTD domain-containing protein" evidence="3">
    <location>
        <begin position="31"/>
        <end position="802"/>
    </location>
</feature>
<organism evidence="5 6">
    <name type="scientific">Curtobacterium salicis</name>
    <dbReference type="NCBI Taxonomy" id="1779862"/>
    <lineage>
        <taxon>Bacteria</taxon>
        <taxon>Bacillati</taxon>
        <taxon>Actinomycetota</taxon>
        <taxon>Actinomycetes</taxon>
        <taxon>Micrococcales</taxon>
        <taxon>Microbacteriaceae</taxon>
        <taxon>Curtobacterium</taxon>
    </lineage>
</organism>
<keyword evidence="3" id="KW-0732">Signal</keyword>
<evidence type="ECO:0000256" key="1">
    <source>
        <dbReference type="SAM" id="MobiDB-lite"/>
    </source>
</evidence>
<dbReference type="InterPro" id="IPR036415">
    <property type="entry name" value="Lamin_tail_dom_sf"/>
</dbReference>
<dbReference type="EMBL" id="JAAOYO010000003">
    <property type="protein sequence ID" value="NII41219.1"/>
    <property type="molecule type" value="Genomic_DNA"/>
</dbReference>
<evidence type="ECO:0000256" key="3">
    <source>
        <dbReference type="SAM" id="SignalP"/>
    </source>
</evidence>
<feature type="compositionally biased region" description="Pro residues" evidence="1">
    <location>
        <begin position="641"/>
        <end position="661"/>
    </location>
</feature>
<keyword evidence="2" id="KW-0472">Membrane</keyword>
<dbReference type="RefSeq" id="WP_166780310.1">
    <property type="nucleotide sequence ID" value="NZ_JAAOYO010000003.1"/>
</dbReference>
<dbReference type="InterPro" id="IPR001322">
    <property type="entry name" value="Lamin_tail_dom"/>
</dbReference>
<proteinExistence type="predicted"/>
<keyword evidence="2" id="KW-1133">Transmembrane helix</keyword>
<name>A0ABX0T870_9MICO</name>
<accession>A0ABX0T870</accession>
<feature type="region of interest" description="Disordered" evidence="1">
    <location>
        <begin position="595"/>
        <end position="687"/>
    </location>
</feature>
<comment type="caution">
    <text evidence="5">The sequence shown here is derived from an EMBL/GenBank/DDBJ whole genome shotgun (WGS) entry which is preliminary data.</text>
</comment>